<evidence type="ECO:0000259" key="1">
    <source>
        <dbReference type="Pfam" id="PF13472"/>
    </source>
</evidence>
<proteinExistence type="predicted"/>
<dbReference type="PANTHER" id="PTHR30383">
    <property type="entry name" value="THIOESTERASE 1/PROTEASE 1/LYSOPHOSPHOLIPASE L1"/>
    <property type="match status" value="1"/>
</dbReference>
<name>A0A835YA44_9CHLO</name>
<dbReference type="AlphaFoldDB" id="A0A835YA44"/>
<organism evidence="2 3">
    <name type="scientific">Edaphochlamys debaryana</name>
    <dbReference type="NCBI Taxonomy" id="47281"/>
    <lineage>
        <taxon>Eukaryota</taxon>
        <taxon>Viridiplantae</taxon>
        <taxon>Chlorophyta</taxon>
        <taxon>core chlorophytes</taxon>
        <taxon>Chlorophyceae</taxon>
        <taxon>CS clade</taxon>
        <taxon>Chlamydomonadales</taxon>
        <taxon>Chlamydomonadales incertae sedis</taxon>
        <taxon>Edaphochlamys</taxon>
    </lineage>
</organism>
<gene>
    <name evidence="2" type="ORF">HYH03_004470</name>
</gene>
<dbReference type="InterPro" id="IPR051532">
    <property type="entry name" value="Ester_Hydrolysis_Enzymes"/>
</dbReference>
<dbReference type="CDD" id="cd00229">
    <property type="entry name" value="SGNH_hydrolase"/>
    <property type="match status" value="1"/>
</dbReference>
<dbReference type="InterPro" id="IPR013830">
    <property type="entry name" value="SGNH_hydro"/>
</dbReference>
<reference evidence="2" key="1">
    <citation type="journal article" date="2020" name="bioRxiv">
        <title>Comparative genomics of Chlamydomonas.</title>
        <authorList>
            <person name="Craig R.J."/>
            <person name="Hasan A.R."/>
            <person name="Ness R.W."/>
            <person name="Keightley P.D."/>
        </authorList>
    </citation>
    <scope>NUCLEOTIDE SEQUENCE</scope>
    <source>
        <strain evidence="2">CCAP 11/70</strain>
    </source>
</reference>
<dbReference type="EMBL" id="JAEHOE010000013">
    <property type="protein sequence ID" value="KAG2497737.1"/>
    <property type="molecule type" value="Genomic_DNA"/>
</dbReference>
<dbReference type="InterPro" id="IPR036514">
    <property type="entry name" value="SGNH_hydro_sf"/>
</dbReference>
<dbReference type="OrthoDB" id="525267at2759"/>
<protein>
    <recommendedName>
        <fullName evidence="1">SGNH hydrolase-type esterase domain-containing protein</fullName>
    </recommendedName>
</protein>
<dbReference type="Pfam" id="PF13472">
    <property type="entry name" value="Lipase_GDSL_2"/>
    <property type="match status" value="1"/>
</dbReference>
<dbReference type="GO" id="GO:0004622">
    <property type="term" value="F:phosphatidylcholine lysophospholipase activity"/>
    <property type="evidence" value="ECO:0007669"/>
    <property type="project" value="TreeGrafter"/>
</dbReference>
<comment type="caution">
    <text evidence="2">The sequence shown here is derived from an EMBL/GenBank/DDBJ whole genome shotgun (WGS) entry which is preliminary data.</text>
</comment>
<keyword evidence="3" id="KW-1185">Reference proteome</keyword>
<evidence type="ECO:0000313" key="3">
    <source>
        <dbReference type="Proteomes" id="UP000612055"/>
    </source>
</evidence>
<accession>A0A835YA44</accession>
<dbReference type="SUPFAM" id="SSF52266">
    <property type="entry name" value="SGNH hydrolase"/>
    <property type="match status" value="1"/>
</dbReference>
<feature type="domain" description="SGNH hydrolase-type esterase" evidence="1">
    <location>
        <begin position="8"/>
        <end position="203"/>
    </location>
</feature>
<dbReference type="Gene3D" id="3.40.50.1110">
    <property type="entry name" value="SGNH hydrolase"/>
    <property type="match status" value="1"/>
</dbReference>
<sequence>MAVQRILAFGDSLTEGYYNGGMGFHPYSQKLTELFGQAGVDVKVHQHGVSGECVVGANVLPRCGSSRCGGATPGMGDRLPLVLQQTELEGKRYEWAVVLGGINDLGYGATARRTYGGLKELYGMCHAHGARVLALTCLQTAWTKPGEVDERSKLNDLIRDAPKEMPYVKVADLEAALPYPSDSDKEGQACWDDGLHLTPKGYDVIAQVVFDALKDSLAAPPPQQQAAASAAAQ</sequence>
<dbReference type="PANTHER" id="PTHR30383:SF5">
    <property type="entry name" value="SGNH HYDROLASE-TYPE ESTERASE DOMAIN-CONTAINING PROTEIN"/>
    <property type="match status" value="1"/>
</dbReference>
<evidence type="ECO:0000313" key="2">
    <source>
        <dbReference type="EMBL" id="KAG2497737.1"/>
    </source>
</evidence>
<dbReference type="Proteomes" id="UP000612055">
    <property type="component" value="Unassembled WGS sequence"/>
</dbReference>